<dbReference type="Proteomes" id="UP000317904">
    <property type="component" value="Unassembled WGS sequence"/>
</dbReference>
<dbReference type="EMBL" id="VFSY01000023">
    <property type="protein sequence ID" value="TPI01943.1"/>
    <property type="molecule type" value="Genomic_DNA"/>
</dbReference>
<organism evidence="3 4">
    <name type="scientific">Mycoplasma struthionis</name>
    <dbReference type="NCBI Taxonomy" id="538220"/>
    <lineage>
        <taxon>Bacteria</taxon>
        <taxon>Bacillati</taxon>
        <taxon>Mycoplasmatota</taxon>
        <taxon>Mollicutes</taxon>
        <taxon>Mycoplasmataceae</taxon>
        <taxon>Mycoplasma</taxon>
    </lineage>
</organism>
<evidence type="ECO:0000313" key="4">
    <source>
        <dbReference type="Proteomes" id="UP000317904"/>
    </source>
</evidence>
<feature type="compositionally biased region" description="Basic and acidic residues" evidence="1">
    <location>
        <begin position="35"/>
        <end position="46"/>
    </location>
</feature>
<dbReference type="AlphaFoldDB" id="A0A502M2J0"/>
<feature type="region of interest" description="Disordered" evidence="1">
    <location>
        <begin position="35"/>
        <end position="101"/>
    </location>
</feature>
<reference evidence="3 4" key="1">
    <citation type="submission" date="2019-06" db="EMBL/GenBank/DDBJ databases">
        <title>A comparative genomics study of ostrich specific Mycoplasmas.</title>
        <authorList>
            <person name="Botes A."/>
            <person name="Nel T."/>
        </authorList>
    </citation>
    <scope>NUCLEOTIDE SEQUENCE [LARGE SCALE GENOMIC DNA]</scope>
    <source>
        <strain evidence="3 4">Ms01</strain>
    </source>
</reference>
<comment type="caution">
    <text evidence="3">The sequence shown here is derived from an EMBL/GenBank/DDBJ whole genome shotgun (WGS) entry which is preliminary data.</text>
</comment>
<dbReference type="PROSITE" id="PS51257">
    <property type="entry name" value="PROKAR_LIPOPROTEIN"/>
    <property type="match status" value="1"/>
</dbReference>
<evidence type="ECO:0000256" key="2">
    <source>
        <dbReference type="SAM" id="SignalP"/>
    </source>
</evidence>
<evidence type="ECO:0000256" key="1">
    <source>
        <dbReference type="SAM" id="MobiDB-lite"/>
    </source>
</evidence>
<sequence>MKKSKKMLLLLATPLPLFTLGMIAASCDKEVKKIDTKTTENSKEEPANTNDGASNKENPSDGNANNGTPNTGAAENGNSGASNSGENSENKTPAEPEIPEDSAAVKKLKAVLTNEEVKLKPQSQEVLQELYKLIKNQDVARQEYIYGSKRSNKLKIGVNRNNANADESKGLVLEFKDDVPEKEQLNTYLYNTIINADNGPSNNAKYIPIKWEDAENGKKRFYLYVRFTGDGSSNISDARKIPLSEGKFKIYINDPATDPEVDLNAQPDPVVVKPKTPKPPKNLKHQLLLKNLVNHQEQPAQAIHNQMQ</sequence>
<feature type="chain" id="PRO_5021240023" evidence="2">
    <location>
        <begin position="25"/>
        <end position="308"/>
    </location>
</feature>
<accession>A0A502M2J0</accession>
<keyword evidence="3" id="KW-0449">Lipoprotein</keyword>
<feature type="signal peptide" evidence="2">
    <location>
        <begin position="1"/>
        <end position="24"/>
    </location>
</feature>
<dbReference type="RefSeq" id="WP_140701043.1">
    <property type="nucleotide sequence ID" value="NZ_VFSY01000023.1"/>
</dbReference>
<protein>
    <submittedName>
        <fullName evidence="3">Variable surface lipoprotein</fullName>
    </submittedName>
</protein>
<feature type="compositionally biased region" description="Low complexity" evidence="1">
    <location>
        <begin position="62"/>
        <end position="87"/>
    </location>
</feature>
<proteinExistence type="predicted"/>
<feature type="compositionally biased region" description="Polar residues" evidence="1">
    <location>
        <begin position="47"/>
        <end position="61"/>
    </location>
</feature>
<gene>
    <name evidence="3" type="ORF">FJM01_01655</name>
</gene>
<keyword evidence="2" id="KW-0732">Signal</keyword>
<name>A0A502M2J0_9MOLU</name>
<evidence type="ECO:0000313" key="3">
    <source>
        <dbReference type="EMBL" id="TPI01943.1"/>
    </source>
</evidence>